<dbReference type="PANTHER" id="PTHR34482">
    <property type="entry name" value="DNA DAMAGE-INDUCIBLE PROTEIN 1-LIKE"/>
    <property type="match status" value="1"/>
</dbReference>
<accession>A0AA88CTA1</accession>
<evidence type="ECO:0000256" key="1">
    <source>
        <dbReference type="SAM" id="Coils"/>
    </source>
</evidence>
<keyword evidence="1" id="KW-0175">Coiled coil</keyword>
<feature type="domain" description="Retrotransposon gag" evidence="3">
    <location>
        <begin position="136"/>
        <end position="226"/>
    </location>
</feature>
<dbReference type="AlphaFoldDB" id="A0AA88CTA1"/>
<evidence type="ECO:0000313" key="5">
    <source>
        <dbReference type="Proteomes" id="UP001187192"/>
    </source>
</evidence>
<evidence type="ECO:0000259" key="3">
    <source>
        <dbReference type="Pfam" id="PF03732"/>
    </source>
</evidence>
<evidence type="ECO:0000256" key="2">
    <source>
        <dbReference type="SAM" id="MobiDB-lite"/>
    </source>
</evidence>
<reference evidence="4" key="1">
    <citation type="submission" date="2023-07" db="EMBL/GenBank/DDBJ databases">
        <title>draft genome sequence of fig (Ficus carica).</title>
        <authorList>
            <person name="Takahashi T."/>
            <person name="Nishimura K."/>
        </authorList>
    </citation>
    <scope>NUCLEOTIDE SEQUENCE</scope>
</reference>
<comment type="caution">
    <text evidence="4">The sequence shown here is derived from an EMBL/GenBank/DDBJ whole genome shotgun (WGS) entry which is preliminary data.</text>
</comment>
<dbReference type="Proteomes" id="UP001187192">
    <property type="component" value="Unassembled WGS sequence"/>
</dbReference>
<protein>
    <recommendedName>
        <fullName evidence="3">Retrotransposon gag domain-containing protein</fullName>
    </recommendedName>
</protein>
<keyword evidence="5" id="KW-1185">Reference proteome</keyword>
<proteinExistence type="predicted"/>
<feature type="compositionally biased region" description="Polar residues" evidence="2">
    <location>
        <begin position="285"/>
        <end position="308"/>
    </location>
</feature>
<dbReference type="EMBL" id="BTGU01003565">
    <property type="protein sequence ID" value="GMN34073.1"/>
    <property type="molecule type" value="Genomic_DNA"/>
</dbReference>
<dbReference type="Pfam" id="PF03732">
    <property type="entry name" value="Retrotrans_gag"/>
    <property type="match status" value="1"/>
</dbReference>
<sequence length="372" mass="43026">MVRPRITVPVNPLEPDFATIIANLQRQLLEKQQETDRLREQIAQMNQQPQVNEIPRVPPVVPQMPEVQPEVPRVPAGVQINPPLVREDLLYERFRRMKAPEFEGPIDPIAIDNWLIDIQVILDFMRLIEQEKVLCASFALKKDARHWWMTVQMCRDVTLMSWQDFMTEFCTMYYNREVLAAQQDEFTNLKQGSMTVMEAVKKFEQLARLCPELVPNETEKVRRMMKIFQTDISKQVSAGGSPLTLVSDCVSRAIRAEYWINQDKEARAHIFKARKEEKAVVKQIQPRQNAESIPKSQNNHPAQSSKQFGRNKRKGNFTGQGQQQGNYPQKRNNRGNEGGALCEELHYKQPRPESSISELEYEQSFACGSSKD</sequence>
<gene>
    <name evidence="4" type="ORF">TIFTF001_044864</name>
</gene>
<organism evidence="4 5">
    <name type="scientific">Ficus carica</name>
    <name type="common">Common fig</name>
    <dbReference type="NCBI Taxonomy" id="3494"/>
    <lineage>
        <taxon>Eukaryota</taxon>
        <taxon>Viridiplantae</taxon>
        <taxon>Streptophyta</taxon>
        <taxon>Embryophyta</taxon>
        <taxon>Tracheophyta</taxon>
        <taxon>Spermatophyta</taxon>
        <taxon>Magnoliopsida</taxon>
        <taxon>eudicotyledons</taxon>
        <taxon>Gunneridae</taxon>
        <taxon>Pentapetalae</taxon>
        <taxon>rosids</taxon>
        <taxon>fabids</taxon>
        <taxon>Rosales</taxon>
        <taxon>Moraceae</taxon>
        <taxon>Ficeae</taxon>
        <taxon>Ficus</taxon>
    </lineage>
</organism>
<feature type="region of interest" description="Disordered" evidence="2">
    <location>
        <begin position="281"/>
        <end position="372"/>
    </location>
</feature>
<feature type="coiled-coil region" evidence="1">
    <location>
        <begin position="21"/>
        <end position="48"/>
    </location>
</feature>
<name>A0AA88CTA1_FICCA</name>
<dbReference type="InterPro" id="IPR005162">
    <property type="entry name" value="Retrotrans_gag_dom"/>
</dbReference>
<evidence type="ECO:0000313" key="4">
    <source>
        <dbReference type="EMBL" id="GMN34073.1"/>
    </source>
</evidence>